<dbReference type="InterPro" id="IPR051531">
    <property type="entry name" value="N-acetyltransferase"/>
</dbReference>
<organism evidence="2 3">
    <name type="scientific">Paenibacillus etheri</name>
    <dbReference type="NCBI Taxonomy" id="1306852"/>
    <lineage>
        <taxon>Bacteria</taxon>
        <taxon>Bacillati</taxon>
        <taxon>Bacillota</taxon>
        <taxon>Bacilli</taxon>
        <taxon>Bacillales</taxon>
        <taxon>Paenibacillaceae</taxon>
        <taxon>Paenibacillus</taxon>
    </lineage>
</organism>
<evidence type="ECO:0000259" key="1">
    <source>
        <dbReference type="PROSITE" id="PS51186"/>
    </source>
</evidence>
<dbReference type="EMBL" id="LCZJ02000076">
    <property type="protein sequence ID" value="KTD83334.1"/>
    <property type="molecule type" value="Genomic_DNA"/>
</dbReference>
<dbReference type="GO" id="GO:0005737">
    <property type="term" value="C:cytoplasm"/>
    <property type="evidence" value="ECO:0007669"/>
    <property type="project" value="TreeGrafter"/>
</dbReference>
<evidence type="ECO:0000313" key="2">
    <source>
        <dbReference type="EMBL" id="KTD83334.1"/>
    </source>
</evidence>
<gene>
    <name evidence="2" type="ORF">UQ64_02690</name>
</gene>
<dbReference type="Proteomes" id="UP000054709">
    <property type="component" value="Unassembled WGS sequence"/>
</dbReference>
<dbReference type="RefSeq" id="WP_060626840.1">
    <property type="nucleotide sequence ID" value="NZ_LCZJ02000076.1"/>
</dbReference>
<name>A0A0W1APQ8_9BACL</name>
<proteinExistence type="predicted"/>
<dbReference type="InterPro" id="IPR000182">
    <property type="entry name" value="GNAT_dom"/>
</dbReference>
<dbReference type="AlphaFoldDB" id="A0A0W1APQ8"/>
<dbReference type="Pfam" id="PF13302">
    <property type="entry name" value="Acetyltransf_3"/>
    <property type="match status" value="1"/>
</dbReference>
<dbReference type="PROSITE" id="PS51186">
    <property type="entry name" value="GNAT"/>
    <property type="match status" value="1"/>
</dbReference>
<dbReference type="InterPro" id="IPR016181">
    <property type="entry name" value="Acyl_CoA_acyltransferase"/>
</dbReference>
<sequence length="186" mass="20954">MYLCNGVTPILIGRRLRLCAMTTEHASALFQVWSHPEVAHWLGAPALSSIEETKQLIDLLSQMAQEEESLRWSIIGPGEEVIGSCGYNHWQLQGAYRGEIGCDLSPAFWGHGYMKEALGLVFDFGFNIMGLNRIEALCHPDNIRAERLVYTLGFQKEGVLRQYKQVASGFQDATLHALLREEWQST</sequence>
<accession>A0A0W1APQ8</accession>
<feature type="domain" description="N-acetyltransferase" evidence="1">
    <location>
        <begin position="16"/>
        <end position="181"/>
    </location>
</feature>
<dbReference type="PANTHER" id="PTHR43792:SF9">
    <property type="entry name" value="RIBOSOMAL-PROTEIN-ALANINE ACETYLTRANSFERASE"/>
    <property type="match status" value="1"/>
</dbReference>
<dbReference type="Gene3D" id="3.40.630.30">
    <property type="match status" value="1"/>
</dbReference>
<comment type="caution">
    <text evidence="2">The sequence shown here is derived from an EMBL/GenBank/DDBJ whole genome shotgun (WGS) entry which is preliminary data.</text>
</comment>
<reference evidence="2 3" key="1">
    <citation type="journal article" date="2015" name="Int. Biodeterior. Biodegradation">
        <title>Physiological and genetic screening methods for the isolation of methyl tert-butyl ether-degrading bacteria for bioremediation purposes.</title>
        <authorList>
            <person name="Guisado I.M."/>
            <person name="Purswani J."/>
            <person name="Gonzalez Lopez J."/>
            <person name="Pozo C."/>
        </authorList>
    </citation>
    <scope>NUCLEOTIDE SEQUENCE [LARGE SCALE GENOMIC DNA]</scope>
    <source>
        <strain evidence="2 3">SH7</strain>
    </source>
</reference>
<dbReference type="GO" id="GO:0008999">
    <property type="term" value="F:protein-N-terminal-alanine acetyltransferase activity"/>
    <property type="evidence" value="ECO:0007669"/>
    <property type="project" value="TreeGrafter"/>
</dbReference>
<dbReference type="SUPFAM" id="SSF55729">
    <property type="entry name" value="Acyl-CoA N-acyltransferases (Nat)"/>
    <property type="match status" value="1"/>
</dbReference>
<keyword evidence="3" id="KW-1185">Reference proteome</keyword>
<protein>
    <recommendedName>
        <fullName evidence="1">N-acetyltransferase domain-containing protein</fullName>
    </recommendedName>
</protein>
<evidence type="ECO:0000313" key="3">
    <source>
        <dbReference type="Proteomes" id="UP000054709"/>
    </source>
</evidence>
<dbReference type="PANTHER" id="PTHR43792">
    <property type="entry name" value="GNAT FAMILY, PUTATIVE (AFU_ORTHOLOGUE AFUA_3G00765)-RELATED-RELATED"/>
    <property type="match status" value="1"/>
</dbReference>
<dbReference type="OrthoDB" id="9785602at2"/>